<dbReference type="EMBL" id="JAMQON010000004">
    <property type="protein sequence ID" value="MDS0260531.1"/>
    <property type="molecule type" value="Genomic_DNA"/>
</dbReference>
<protein>
    <submittedName>
        <fullName evidence="1">ImmA/IrrE family metallo-endopeptidase</fullName>
    </submittedName>
</protein>
<comment type="caution">
    <text evidence="1">The sequence shown here is derived from an EMBL/GenBank/DDBJ whole genome shotgun (WGS) entry which is preliminary data.</text>
</comment>
<dbReference type="Proteomes" id="UP001259659">
    <property type="component" value="Unassembled WGS sequence"/>
</dbReference>
<sequence length="311" mass="34511">MQSTNPATSFDDKATRKDEMHQTIEAWCEELTDLVAEADASEHFQEWLDVQSRFHEYSYRNTLLIQRQYPEATKVAGYKTWQTEFNRQVKGGEQAIWIWAPIIANQCPECGNSPSYHESADCSYSETPSSEWSRGPVAFRPVSVFNVSQTEGEPLPELETDATGAVDGCFQALCDTSEELNVLLEIVSPAAWDHGGAKGICVTDVSKSESIPIEIKDIDNRTAMAGTLIHEYAHALLHSGPKSVSTPERAKREVEAEAVAYVVGRYLGLNMRGSAFYLAAWQDDEPDEITERLGRITRTAQTIIGAVSANQ</sequence>
<accession>A0ABU2FE50</accession>
<name>A0ABU2FE50_9EURY</name>
<gene>
    <name evidence="1" type="ORF">NDI56_14085</name>
</gene>
<proteinExistence type="predicted"/>
<keyword evidence="2" id="KW-1185">Reference proteome</keyword>
<reference evidence="1 2" key="1">
    <citation type="submission" date="2022-06" db="EMBL/GenBank/DDBJ databases">
        <title>Haloarcula sp. a new haloarchaeum isolate from saline soil.</title>
        <authorList>
            <person name="Strakova D."/>
            <person name="Galisteo C."/>
            <person name="Sanchez-Porro C."/>
            <person name="Ventosa A."/>
        </authorList>
    </citation>
    <scope>NUCLEOTIDE SEQUENCE [LARGE SCALE GENOMIC DNA]</scope>
    <source>
        <strain evidence="1 2">S1CR25-12</strain>
    </source>
</reference>
<dbReference type="RefSeq" id="WP_310920240.1">
    <property type="nucleotide sequence ID" value="NZ_JAMQON010000004.1"/>
</dbReference>
<evidence type="ECO:0000313" key="1">
    <source>
        <dbReference type="EMBL" id="MDS0260531.1"/>
    </source>
</evidence>
<organism evidence="1 2">
    <name type="scientific">Haloarcula saliterrae</name>
    <dbReference type="NCBI Taxonomy" id="2950534"/>
    <lineage>
        <taxon>Archaea</taxon>
        <taxon>Methanobacteriati</taxon>
        <taxon>Methanobacteriota</taxon>
        <taxon>Stenosarchaea group</taxon>
        <taxon>Halobacteria</taxon>
        <taxon>Halobacteriales</taxon>
        <taxon>Haloarculaceae</taxon>
        <taxon>Haloarcula</taxon>
    </lineage>
</organism>
<evidence type="ECO:0000313" key="2">
    <source>
        <dbReference type="Proteomes" id="UP001259659"/>
    </source>
</evidence>